<dbReference type="EMBL" id="CCSD01000058">
    <property type="protein sequence ID" value="CDZ89322.1"/>
    <property type="molecule type" value="Genomic_DNA"/>
</dbReference>
<dbReference type="InterPro" id="IPR003439">
    <property type="entry name" value="ABC_transporter-like_ATP-bd"/>
</dbReference>
<dbReference type="InterPro" id="IPR050093">
    <property type="entry name" value="ABC_SmlMolc_Importer"/>
</dbReference>
<evidence type="ECO:0000256" key="3">
    <source>
        <dbReference type="ARBA" id="ARBA00022496"/>
    </source>
</evidence>
<dbReference type="RefSeq" id="WP_040272432.1">
    <property type="nucleotide sequence ID" value="NZ_CP023714.1"/>
</dbReference>
<evidence type="ECO:0000256" key="1">
    <source>
        <dbReference type="ARBA" id="ARBA00022448"/>
    </source>
</evidence>
<evidence type="ECO:0000313" key="11">
    <source>
        <dbReference type="EMBL" id="CDZ89322.1"/>
    </source>
</evidence>
<dbReference type="FunFam" id="3.40.50.300:FF:000425">
    <property type="entry name" value="Probable ABC transporter, ATP-binding subunit"/>
    <property type="match status" value="1"/>
</dbReference>
<keyword evidence="2" id="KW-1003">Cell membrane</keyword>
<dbReference type="Pfam" id="PF00005">
    <property type="entry name" value="ABC_tran"/>
    <property type="match status" value="1"/>
</dbReference>
<protein>
    <recommendedName>
        <fullName evidence="9">ABC-type quaternary amine transporter</fullName>
        <ecNumber evidence="9">7.6.2.9</ecNumber>
    </recommendedName>
</protein>
<dbReference type="CDD" id="cd03259">
    <property type="entry name" value="ABC_Carb_Solutes_like"/>
    <property type="match status" value="1"/>
</dbReference>
<keyword evidence="11" id="KW-0378">Hydrolase</keyword>
<dbReference type="GO" id="GO:0005524">
    <property type="term" value="F:ATP binding"/>
    <property type="evidence" value="ECO:0007669"/>
    <property type="project" value="UniProtKB-KW"/>
</dbReference>
<dbReference type="InterPro" id="IPR015853">
    <property type="entry name" value="ABC_transpr_FbpC"/>
</dbReference>
<reference evidence="11 12" key="1">
    <citation type="journal article" date="2014" name="Genome Announc.">
        <title>Draft Genome Sequence of Propane- and Butane-Oxidizing Actinobacterium Rhodococcus ruber IEGM 231.</title>
        <authorList>
            <person name="Ivshina I.B."/>
            <person name="Kuyukina M.S."/>
            <person name="Krivoruchko A.V."/>
            <person name="Barbe V."/>
            <person name="Fischer C."/>
        </authorList>
    </citation>
    <scope>NUCLEOTIDE SEQUENCE [LARGE SCALE GENOMIC DNA]</scope>
</reference>
<feature type="domain" description="ABC transporter" evidence="10">
    <location>
        <begin position="4"/>
        <end position="239"/>
    </location>
</feature>
<dbReference type="eggNOG" id="COG3842">
    <property type="taxonomic scope" value="Bacteria"/>
</dbReference>
<dbReference type="PROSITE" id="PS00211">
    <property type="entry name" value="ABC_TRANSPORTER_1"/>
    <property type="match status" value="1"/>
</dbReference>
<keyword evidence="5 11" id="KW-0067">ATP-binding</keyword>
<dbReference type="Pfam" id="PF08402">
    <property type="entry name" value="TOBE_2"/>
    <property type="match status" value="1"/>
</dbReference>
<evidence type="ECO:0000313" key="12">
    <source>
        <dbReference type="Proteomes" id="UP000042997"/>
    </source>
</evidence>
<dbReference type="InterPro" id="IPR013611">
    <property type="entry name" value="Transp-assoc_OB_typ2"/>
</dbReference>
<dbReference type="EC" id="7.6.2.9" evidence="9"/>
<dbReference type="GO" id="GO:0015418">
    <property type="term" value="F:ABC-type quaternary ammonium compound transporting activity"/>
    <property type="evidence" value="ECO:0007669"/>
    <property type="project" value="UniProtKB-EC"/>
</dbReference>
<dbReference type="GO" id="GO:0016887">
    <property type="term" value="F:ATP hydrolysis activity"/>
    <property type="evidence" value="ECO:0007669"/>
    <property type="project" value="InterPro"/>
</dbReference>
<gene>
    <name evidence="11" type="primary">fbpC</name>
    <name evidence="11" type="ORF">RHRU231_470170</name>
</gene>
<dbReference type="PANTHER" id="PTHR42781:SF4">
    <property type="entry name" value="SPERMIDINE_PUTRESCINE IMPORT ATP-BINDING PROTEIN POTA"/>
    <property type="match status" value="1"/>
</dbReference>
<dbReference type="PANTHER" id="PTHR42781">
    <property type="entry name" value="SPERMIDINE/PUTRESCINE IMPORT ATP-BINDING PROTEIN POTA"/>
    <property type="match status" value="1"/>
</dbReference>
<sequence length="352" mass="36750">MSGLCLEGVCARYGRTEVVSDVSLTVERGALLAVLGPSGGGKTTLLRVVAGLHPASAGRVVADGRDLTALPPERRGVGLVPQEGALFPHLSVARNVGYGLVQPTWRSMVRQQAVRQRRVEELLELVGLAGTGQRKPSQLSGGQQQRIALARALAPNPAVVLLDEPFSALDAGLRSSLRTEVRTLLRDQEVASVLVTHDQAEALAIADTVAVMLGGRVAQVGTPEEVYRWPATLEVGAFVGDSVVLDADAAGDRAHTVIGAVPLATPAHGKGHVLVRPEQVQVAAADEPSKFTVLDVAFGGALTEVRVTGAGQTIRAHRAASHDVQAGDPVTLRVGVPVPFYPARPAEAEKTA</sequence>
<keyword evidence="6" id="KW-0408">Iron</keyword>
<accession>A0A098BM70</accession>
<dbReference type="Proteomes" id="UP000042997">
    <property type="component" value="Unassembled WGS sequence"/>
</dbReference>
<dbReference type="InterPro" id="IPR003593">
    <property type="entry name" value="AAA+_ATPase"/>
</dbReference>
<evidence type="ECO:0000256" key="5">
    <source>
        <dbReference type="ARBA" id="ARBA00022840"/>
    </source>
</evidence>
<evidence type="ECO:0000256" key="6">
    <source>
        <dbReference type="ARBA" id="ARBA00023004"/>
    </source>
</evidence>
<dbReference type="InterPro" id="IPR008995">
    <property type="entry name" value="Mo/tungstate-bd_C_term_dom"/>
</dbReference>
<dbReference type="Gene3D" id="3.40.50.300">
    <property type="entry name" value="P-loop containing nucleotide triphosphate hydrolases"/>
    <property type="match status" value="1"/>
</dbReference>
<dbReference type="InterPro" id="IPR017871">
    <property type="entry name" value="ABC_transporter-like_CS"/>
</dbReference>
<dbReference type="GeneID" id="66836779"/>
<keyword evidence="3" id="KW-0410">Iron transport</keyword>
<dbReference type="SMART" id="SM00382">
    <property type="entry name" value="AAA"/>
    <property type="match status" value="1"/>
</dbReference>
<dbReference type="SUPFAM" id="SSF52540">
    <property type="entry name" value="P-loop containing nucleoside triphosphate hydrolases"/>
    <property type="match status" value="1"/>
</dbReference>
<keyword evidence="1" id="KW-0813">Transport</keyword>
<evidence type="ECO:0000259" key="10">
    <source>
        <dbReference type="PROSITE" id="PS50893"/>
    </source>
</evidence>
<dbReference type="GO" id="GO:0015408">
    <property type="term" value="F:ABC-type ferric iron transporter activity"/>
    <property type="evidence" value="ECO:0007669"/>
    <property type="project" value="InterPro"/>
</dbReference>
<keyword evidence="7" id="KW-0406">Ion transport</keyword>
<dbReference type="GO" id="GO:0043190">
    <property type="term" value="C:ATP-binding cassette (ABC) transporter complex"/>
    <property type="evidence" value="ECO:0007669"/>
    <property type="project" value="InterPro"/>
</dbReference>
<evidence type="ECO:0000256" key="9">
    <source>
        <dbReference type="ARBA" id="ARBA00066388"/>
    </source>
</evidence>
<evidence type="ECO:0000256" key="2">
    <source>
        <dbReference type="ARBA" id="ARBA00022475"/>
    </source>
</evidence>
<name>A0A098BM70_9NOCA</name>
<dbReference type="InterPro" id="IPR027417">
    <property type="entry name" value="P-loop_NTPase"/>
</dbReference>
<keyword evidence="8" id="KW-0472">Membrane</keyword>
<evidence type="ECO:0000256" key="4">
    <source>
        <dbReference type="ARBA" id="ARBA00022741"/>
    </source>
</evidence>
<keyword evidence="4" id="KW-0547">Nucleotide-binding</keyword>
<evidence type="ECO:0000256" key="7">
    <source>
        <dbReference type="ARBA" id="ARBA00023065"/>
    </source>
</evidence>
<dbReference type="PROSITE" id="PS50893">
    <property type="entry name" value="ABC_TRANSPORTER_2"/>
    <property type="match status" value="1"/>
</dbReference>
<evidence type="ECO:0000256" key="8">
    <source>
        <dbReference type="ARBA" id="ARBA00023136"/>
    </source>
</evidence>
<dbReference type="AlphaFoldDB" id="A0A098BM70"/>
<dbReference type="OrthoDB" id="9802264at2"/>
<organism evidence="11 12">
    <name type="scientific">Rhodococcus ruber</name>
    <dbReference type="NCBI Taxonomy" id="1830"/>
    <lineage>
        <taxon>Bacteria</taxon>
        <taxon>Bacillati</taxon>
        <taxon>Actinomycetota</taxon>
        <taxon>Actinomycetes</taxon>
        <taxon>Mycobacteriales</taxon>
        <taxon>Nocardiaceae</taxon>
        <taxon>Rhodococcus</taxon>
    </lineage>
</organism>
<dbReference type="SUPFAM" id="SSF50331">
    <property type="entry name" value="MOP-like"/>
    <property type="match status" value="1"/>
</dbReference>
<proteinExistence type="predicted"/>